<reference evidence="1 2" key="1">
    <citation type="submission" date="2019-11" db="EMBL/GenBank/DDBJ databases">
        <title>Bacillus lacus genome.</title>
        <authorList>
            <person name="Allen C.J."/>
            <person name="Newman J.D."/>
        </authorList>
    </citation>
    <scope>NUCLEOTIDE SEQUENCE [LARGE SCALE GENOMIC DNA]</scope>
    <source>
        <strain evidence="1 2">KCTC 33946</strain>
    </source>
</reference>
<keyword evidence="2" id="KW-1185">Reference proteome</keyword>
<comment type="caution">
    <text evidence="1">The sequence shown here is derived from an EMBL/GenBank/DDBJ whole genome shotgun (WGS) entry which is preliminary data.</text>
</comment>
<proteinExistence type="predicted"/>
<dbReference type="RefSeq" id="WP_154309449.1">
    <property type="nucleotide sequence ID" value="NZ_WKKI01000054.1"/>
</dbReference>
<gene>
    <name evidence="1" type="ORF">GJU40_17830</name>
</gene>
<dbReference type="InterPro" id="IPR025233">
    <property type="entry name" value="DUF4176"/>
</dbReference>
<organism evidence="1 2">
    <name type="scientific">Metabacillus lacus</name>
    <dbReference type="NCBI Taxonomy" id="1983721"/>
    <lineage>
        <taxon>Bacteria</taxon>
        <taxon>Bacillati</taxon>
        <taxon>Bacillota</taxon>
        <taxon>Bacilli</taxon>
        <taxon>Bacillales</taxon>
        <taxon>Bacillaceae</taxon>
        <taxon>Metabacillus</taxon>
    </lineage>
</organism>
<accession>A0A7X2J3D6</accession>
<dbReference type="Pfam" id="PF13780">
    <property type="entry name" value="DUF4176"/>
    <property type="match status" value="1"/>
</dbReference>
<evidence type="ECO:0000313" key="1">
    <source>
        <dbReference type="EMBL" id="MRX73993.1"/>
    </source>
</evidence>
<name>A0A7X2J3D6_9BACI</name>
<dbReference type="EMBL" id="WKKI01000054">
    <property type="protein sequence ID" value="MRX73993.1"/>
    <property type="molecule type" value="Genomic_DNA"/>
</dbReference>
<dbReference type="Proteomes" id="UP000448867">
    <property type="component" value="Unassembled WGS sequence"/>
</dbReference>
<dbReference type="OrthoDB" id="5124454at2"/>
<protein>
    <submittedName>
        <fullName evidence="1">DUF4176 domain-containing protein</fullName>
    </submittedName>
</protein>
<evidence type="ECO:0000313" key="2">
    <source>
        <dbReference type="Proteomes" id="UP000448867"/>
    </source>
</evidence>
<sequence>MLLPIGSIVYLKEGTSKLMIMNRGPILEEGGEHTMFDYSACFYPQGLVHDKIFYFNHENIDEVVFEGFQDQEEERFQKLFHDWKQDNGDRYSKGKVDGPLE</sequence>
<dbReference type="AlphaFoldDB" id="A0A7X2J3D6"/>